<gene>
    <name evidence="1" type="ORF">B9J77_01630</name>
</gene>
<evidence type="ECO:0000313" key="2">
    <source>
        <dbReference type="Proteomes" id="UP000266287"/>
    </source>
</evidence>
<reference evidence="1 2" key="1">
    <citation type="submission" date="2018-08" db="EMBL/GenBank/DDBJ databases">
        <title>Draft genome of candidate division NPL-UPA2 bacterium Unc8 that adapted to ultra-basic serpentinizing groundwater.</title>
        <authorList>
            <person name="Ishii S."/>
            <person name="Suzuki S."/>
            <person name="Nealson K.H."/>
        </authorList>
    </citation>
    <scope>NUCLEOTIDE SEQUENCE [LARGE SCALE GENOMIC DNA]</scope>
    <source>
        <strain evidence="1">Unc8</strain>
    </source>
</reference>
<proteinExistence type="predicted"/>
<accession>A0A399FX38</accession>
<protein>
    <recommendedName>
        <fullName evidence="3">GIY-YIG domain-containing protein</fullName>
    </recommendedName>
</protein>
<organism evidence="1 2">
    <name type="scientific">candidate division NPL-UPA2 bacterium Unc8</name>
    <dbReference type="NCBI Taxonomy" id="1980939"/>
    <lineage>
        <taxon>Bacteria</taxon>
    </lineage>
</organism>
<dbReference type="EMBL" id="NDHY01000002">
    <property type="protein sequence ID" value="RII00741.1"/>
    <property type="molecule type" value="Genomic_DNA"/>
</dbReference>
<dbReference type="Proteomes" id="UP000266287">
    <property type="component" value="Unassembled WGS sequence"/>
</dbReference>
<evidence type="ECO:0000313" key="1">
    <source>
        <dbReference type="EMBL" id="RII00741.1"/>
    </source>
</evidence>
<dbReference type="AlphaFoldDB" id="A0A399FX38"/>
<comment type="caution">
    <text evidence="1">The sequence shown here is derived from an EMBL/GenBank/DDBJ whole genome shotgun (WGS) entry which is preliminary data.</text>
</comment>
<evidence type="ECO:0008006" key="3">
    <source>
        <dbReference type="Google" id="ProtNLM"/>
    </source>
</evidence>
<sequence>MQVKNCQRYRIMLKNRKIASIEMSGHKVKSFTPPDTKNKLPKLYVVKSGSEVIYVGVTSQSIQSRLRYGLKAQGKGGYHGYKWKDLSEVDILIWHFPNESRDYVEAVEAELVYLFRKCTGKWPKHQMEIHFHNTSEDEIKAVKAIFKESCE</sequence>
<name>A0A399FX38_UNCN2</name>